<dbReference type="Proteomes" id="UP001378592">
    <property type="component" value="Unassembled WGS sequence"/>
</dbReference>
<accession>A0AAN9Z6X7</accession>
<sequence length="41" mass="4466">MNGVIIKGAAMDVINSLSELGYHVVCSTGEAEIVWTMQREI</sequence>
<organism evidence="1 2">
    <name type="scientific">Gryllus longicercus</name>
    <dbReference type="NCBI Taxonomy" id="2509291"/>
    <lineage>
        <taxon>Eukaryota</taxon>
        <taxon>Metazoa</taxon>
        <taxon>Ecdysozoa</taxon>
        <taxon>Arthropoda</taxon>
        <taxon>Hexapoda</taxon>
        <taxon>Insecta</taxon>
        <taxon>Pterygota</taxon>
        <taxon>Neoptera</taxon>
        <taxon>Polyneoptera</taxon>
        <taxon>Orthoptera</taxon>
        <taxon>Ensifera</taxon>
        <taxon>Gryllidea</taxon>
        <taxon>Grylloidea</taxon>
        <taxon>Gryllidae</taxon>
        <taxon>Gryllinae</taxon>
        <taxon>Gryllus</taxon>
    </lineage>
</organism>
<dbReference type="AlphaFoldDB" id="A0AAN9Z6X7"/>
<dbReference type="EMBL" id="JAZDUA010000056">
    <property type="protein sequence ID" value="KAK7870508.1"/>
    <property type="molecule type" value="Genomic_DNA"/>
</dbReference>
<comment type="caution">
    <text evidence="1">The sequence shown here is derived from an EMBL/GenBank/DDBJ whole genome shotgun (WGS) entry which is preliminary data.</text>
</comment>
<gene>
    <name evidence="1" type="ORF">R5R35_002913</name>
</gene>
<dbReference type="GO" id="GO:0009890">
    <property type="term" value="P:negative regulation of biosynthetic process"/>
    <property type="evidence" value="ECO:0007669"/>
    <property type="project" value="InterPro"/>
</dbReference>
<evidence type="ECO:0000313" key="2">
    <source>
        <dbReference type="Proteomes" id="UP001378592"/>
    </source>
</evidence>
<evidence type="ECO:0000313" key="1">
    <source>
        <dbReference type="EMBL" id="KAK7870508.1"/>
    </source>
</evidence>
<proteinExistence type="predicted"/>
<dbReference type="InterPro" id="IPR036717">
    <property type="entry name" value="GFRP_sf"/>
</dbReference>
<name>A0AAN9Z6X7_9ORTH</name>
<keyword evidence="2" id="KW-1185">Reference proteome</keyword>
<protein>
    <submittedName>
        <fullName evidence="1">Uncharacterized protein</fullName>
    </submittedName>
</protein>
<dbReference type="Gene3D" id="3.30.1410.10">
    <property type="entry name" value="GTP cyclohydrolase I feedback regulatory protein GFRP"/>
    <property type="match status" value="1"/>
</dbReference>
<reference evidence="1 2" key="1">
    <citation type="submission" date="2024-03" db="EMBL/GenBank/DDBJ databases">
        <title>The genome assembly and annotation of the cricket Gryllus longicercus Weissman &amp; Gray.</title>
        <authorList>
            <person name="Szrajer S."/>
            <person name="Gray D."/>
            <person name="Ylla G."/>
        </authorList>
    </citation>
    <scope>NUCLEOTIDE SEQUENCE [LARGE SCALE GENOMIC DNA]</scope>
    <source>
        <strain evidence="1">DAG 2021-001</strain>
        <tissue evidence="1">Whole body minus gut</tissue>
    </source>
</reference>